<feature type="compositionally biased region" description="Basic and acidic residues" evidence="1">
    <location>
        <begin position="457"/>
        <end position="469"/>
    </location>
</feature>
<reference evidence="2 3" key="1">
    <citation type="journal article" date="2019" name="Nat. Ecol. Evol.">
        <title>Megaphylogeny resolves global patterns of mushroom evolution.</title>
        <authorList>
            <person name="Varga T."/>
            <person name="Krizsan K."/>
            <person name="Foldi C."/>
            <person name="Dima B."/>
            <person name="Sanchez-Garcia M."/>
            <person name="Sanchez-Ramirez S."/>
            <person name="Szollosi G.J."/>
            <person name="Szarkandi J.G."/>
            <person name="Papp V."/>
            <person name="Albert L."/>
            <person name="Andreopoulos W."/>
            <person name="Angelini C."/>
            <person name="Antonin V."/>
            <person name="Barry K.W."/>
            <person name="Bougher N.L."/>
            <person name="Buchanan P."/>
            <person name="Buyck B."/>
            <person name="Bense V."/>
            <person name="Catcheside P."/>
            <person name="Chovatia M."/>
            <person name="Cooper J."/>
            <person name="Damon W."/>
            <person name="Desjardin D."/>
            <person name="Finy P."/>
            <person name="Geml J."/>
            <person name="Haridas S."/>
            <person name="Hughes K."/>
            <person name="Justo A."/>
            <person name="Karasinski D."/>
            <person name="Kautmanova I."/>
            <person name="Kiss B."/>
            <person name="Kocsube S."/>
            <person name="Kotiranta H."/>
            <person name="LaButti K.M."/>
            <person name="Lechner B.E."/>
            <person name="Liimatainen K."/>
            <person name="Lipzen A."/>
            <person name="Lukacs Z."/>
            <person name="Mihaltcheva S."/>
            <person name="Morgado L.N."/>
            <person name="Niskanen T."/>
            <person name="Noordeloos M.E."/>
            <person name="Ohm R.A."/>
            <person name="Ortiz-Santana B."/>
            <person name="Ovrebo C."/>
            <person name="Racz N."/>
            <person name="Riley R."/>
            <person name="Savchenko A."/>
            <person name="Shiryaev A."/>
            <person name="Soop K."/>
            <person name="Spirin V."/>
            <person name="Szebenyi C."/>
            <person name="Tomsovsky M."/>
            <person name="Tulloss R.E."/>
            <person name="Uehling J."/>
            <person name="Grigoriev I.V."/>
            <person name="Vagvolgyi C."/>
            <person name="Papp T."/>
            <person name="Martin F.M."/>
            <person name="Miettinen O."/>
            <person name="Hibbett D.S."/>
            <person name="Nagy L.G."/>
        </authorList>
    </citation>
    <scope>NUCLEOTIDE SEQUENCE [LARGE SCALE GENOMIC DNA]</scope>
    <source>
        <strain evidence="2 3">OMC1185</strain>
    </source>
</reference>
<dbReference type="CDD" id="cd00303">
    <property type="entry name" value="retropepsin_like"/>
    <property type="match status" value="1"/>
</dbReference>
<dbReference type="Gene3D" id="2.40.70.10">
    <property type="entry name" value="Acid Proteases"/>
    <property type="match status" value="1"/>
</dbReference>
<feature type="region of interest" description="Disordered" evidence="1">
    <location>
        <begin position="382"/>
        <end position="469"/>
    </location>
</feature>
<dbReference type="STRING" id="5364.A0A5C3MNW2"/>
<dbReference type="Proteomes" id="UP000305948">
    <property type="component" value="Unassembled WGS sequence"/>
</dbReference>
<dbReference type="OrthoDB" id="3252634at2759"/>
<evidence type="ECO:0008006" key="4">
    <source>
        <dbReference type="Google" id="ProtNLM"/>
    </source>
</evidence>
<evidence type="ECO:0000256" key="1">
    <source>
        <dbReference type="SAM" id="MobiDB-lite"/>
    </source>
</evidence>
<proteinExistence type="predicted"/>
<dbReference type="InterPro" id="IPR021109">
    <property type="entry name" value="Peptidase_aspartic_dom_sf"/>
</dbReference>
<feature type="compositionally biased region" description="Polar residues" evidence="1">
    <location>
        <begin position="406"/>
        <end position="424"/>
    </location>
</feature>
<gene>
    <name evidence="2" type="ORF">OE88DRAFT_1739356</name>
</gene>
<keyword evidence="3" id="KW-1185">Reference proteome</keyword>
<evidence type="ECO:0000313" key="3">
    <source>
        <dbReference type="Proteomes" id="UP000305948"/>
    </source>
</evidence>
<protein>
    <recommendedName>
        <fullName evidence="4">CCHC-type domain-containing protein</fullName>
    </recommendedName>
</protein>
<sequence length="745" mass="82454">MPDVTSLPSRRDKSAPVFDPENPRSLLRYLEDLEDLFKSHTTLIQNKADKKRAAVKYVPMHEEEMWKGLPEYDDADKSYNDFVAALKTLYPAVREDQHYSAGDMDRLVGERVRIGIHNLADLSAFYREFLLITRFLRHRDLISEREQNRAFQRAFNQDLWTKVFTRLQIKNPDQPADTPYGVAAVFEAASFFLAGTPATTVTETKTESAEAKVKVEEYTSLVDIITKAVSQSLAPTLAAMAQGSAAAAAAGNAAARPPAPAAPYQCHYCGANDHSIRRCPRVDEDQHAGRVNRNVEGKVVLPSGAMVPQSMPGVNMRNRIMEWHRRNPGQMAAANLMEQLIYEDVKTVDAPRDIFQLDVGERIESLERELYALRSRLTFDGVHMPPIPKVDKGKRRADPQPEASGASVTPARSPTPALQPSTSAKCDPPPHMTNAPIHPYAQARDVNRPRQAAPKSVRFDTSQEKVPDVDDACTKEPIVRAQAPVYDPAVSEAVFRRSLASHNVSLTSEELLAISPEVRNKYREIVTPKHVPATPERVQAQLEEVADEELLSPMTFLQTDLATYGASAKEGGIIIPDPFETYLKGLAPGEIPLHFHVAKESHALHSIVGLIDNKEKVEAILDPGSQIIAVSENVCLALGLAFDPLVKVQMQSANKTVDLTLGLARNIPFQAGSITLYLQMHVVRDPAYNILLGCPFDILTQSNVKNFFNATQTITISNPNSELVATIPTYPRGKPRFLGNTFRGE</sequence>
<dbReference type="AlphaFoldDB" id="A0A5C3MNW2"/>
<evidence type="ECO:0000313" key="2">
    <source>
        <dbReference type="EMBL" id="TFK46465.1"/>
    </source>
</evidence>
<organism evidence="2 3">
    <name type="scientific">Heliocybe sulcata</name>
    <dbReference type="NCBI Taxonomy" id="5364"/>
    <lineage>
        <taxon>Eukaryota</taxon>
        <taxon>Fungi</taxon>
        <taxon>Dikarya</taxon>
        <taxon>Basidiomycota</taxon>
        <taxon>Agaricomycotina</taxon>
        <taxon>Agaricomycetes</taxon>
        <taxon>Gloeophyllales</taxon>
        <taxon>Gloeophyllaceae</taxon>
        <taxon>Heliocybe</taxon>
    </lineage>
</organism>
<accession>A0A5C3MNW2</accession>
<name>A0A5C3MNW2_9AGAM</name>
<dbReference type="EMBL" id="ML213529">
    <property type="protein sequence ID" value="TFK46465.1"/>
    <property type="molecule type" value="Genomic_DNA"/>
</dbReference>